<dbReference type="Proteomes" id="UP001642483">
    <property type="component" value="Unassembled WGS sequence"/>
</dbReference>
<name>A0ABP0FCB9_CLALP</name>
<dbReference type="Pfam" id="PF07393">
    <property type="entry name" value="Sec10_HB"/>
    <property type="match status" value="1"/>
</dbReference>
<reference evidence="2 3" key="1">
    <citation type="submission" date="2024-02" db="EMBL/GenBank/DDBJ databases">
        <authorList>
            <person name="Daric V."/>
            <person name="Darras S."/>
        </authorList>
    </citation>
    <scope>NUCLEOTIDE SEQUENCE [LARGE SCALE GENOMIC DNA]</scope>
</reference>
<feature type="domain" description="Exocyst complex component Sec10-like alpha-helical bundle" evidence="1">
    <location>
        <begin position="25"/>
        <end position="575"/>
    </location>
</feature>
<evidence type="ECO:0000259" key="1">
    <source>
        <dbReference type="Pfam" id="PF07393"/>
    </source>
</evidence>
<organism evidence="2 3">
    <name type="scientific">Clavelina lepadiformis</name>
    <name type="common">Light-bulb sea squirt</name>
    <name type="synonym">Ascidia lepadiformis</name>
    <dbReference type="NCBI Taxonomy" id="159417"/>
    <lineage>
        <taxon>Eukaryota</taxon>
        <taxon>Metazoa</taxon>
        <taxon>Chordata</taxon>
        <taxon>Tunicata</taxon>
        <taxon>Ascidiacea</taxon>
        <taxon>Aplousobranchia</taxon>
        <taxon>Clavelinidae</taxon>
        <taxon>Clavelina</taxon>
    </lineage>
</organism>
<dbReference type="PANTHER" id="PTHR12100:SF0">
    <property type="entry name" value="EXOCYST COMPLEX COMPONENT 5"/>
    <property type="match status" value="1"/>
</dbReference>
<comment type="caution">
    <text evidence="2">The sequence shown here is derived from an EMBL/GenBank/DDBJ whole genome shotgun (WGS) entry which is preliminary data.</text>
</comment>
<keyword evidence="3" id="KW-1185">Reference proteome</keyword>
<proteinExistence type="predicted"/>
<gene>
    <name evidence="2" type="ORF">CVLEPA_LOCUS5938</name>
</gene>
<sequence>MKYFDEFLTGKFTSEVFKNQYKVREAADIVHKLHLIAQELPYDRFAAVKGRIVSKYHSIEQELLSEFTEAHKNNDIAKMKDLALTLSHFKGYQYCIDAFIDESISNAFYNRNEIFTEITTLCAKVYKVILEVFAAPEQVMGKLVTRIYQYKLSDHVNSKLKEHRNTDPEKYLQHLYQLYGKTVELATPLSQYKLGSDSNFLNKITKNIFKTYLDSYITVEESFLKEKAMLISQRFYDSKNHTKKQLHSGIQDLKAVITDKTSIRFGISSSSDQNTGETYLSQELAINLLQETKMGFRRCKTLSSVSDLPGNACRIFHLLLDYLCKQHIEYAIDLGLLAIPSSDPKNEPNIYFLDVVQQTNTIFHLFEKQFSDTLLPLVSSSPSYSDCLQKKKKVRETMEVQLDTGIEKCLQSAIGWMRQILRSTQRKSDFTTDLPPQQQYTNACQNVCKYFKKVIEAIRTSLDGNNVEAVLKELGRHFHRLIYEHLQQYSFTSTGGMMAICDVNEYRICALQLKIPFVSSLFEVLHSLCNLLVVAPENLKQVCSGDQLANLDRTILHTFVQLRSDYKSARLAKNFA</sequence>
<protein>
    <recommendedName>
        <fullName evidence="1">Exocyst complex component Sec10-like alpha-helical bundle domain-containing protein</fullName>
    </recommendedName>
</protein>
<evidence type="ECO:0000313" key="3">
    <source>
        <dbReference type="Proteomes" id="UP001642483"/>
    </source>
</evidence>
<accession>A0ABP0FCB9</accession>
<evidence type="ECO:0000313" key="2">
    <source>
        <dbReference type="EMBL" id="CAK8676468.1"/>
    </source>
</evidence>
<dbReference type="InterPro" id="IPR009976">
    <property type="entry name" value="Sec10-like"/>
</dbReference>
<dbReference type="InterPro" id="IPR048627">
    <property type="entry name" value="Sec10_HB"/>
</dbReference>
<dbReference type="PANTHER" id="PTHR12100">
    <property type="entry name" value="SEC10"/>
    <property type="match status" value="1"/>
</dbReference>
<dbReference type="EMBL" id="CAWYQH010000035">
    <property type="protein sequence ID" value="CAK8676468.1"/>
    <property type="molecule type" value="Genomic_DNA"/>
</dbReference>